<dbReference type="Proteomes" id="UP000254893">
    <property type="component" value="Unassembled WGS sequence"/>
</dbReference>
<organism evidence="2 3">
    <name type="scientific">Sphingobacterium spiritivorum</name>
    <name type="common">Flavobacterium spiritivorum</name>
    <dbReference type="NCBI Taxonomy" id="258"/>
    <lineage>
        <taxon>Bacteria</taxon>
        <taxon>Pseudomonadati</taxon>
        <taxon>Bacteroidota</taxon>
        <taxon>Sphingobacteriia</taxon>
        <taxon>Sphingobacteriales</taxon>
        <taxon>Sphingobacteriaceae</taxon>
        <taxon>Sphingobacterium</taxon>
    </lineage>
</organism>
<protein>
    <submittedName>
        <fullName evidence="2">Domain of uncharacterized function (DUF3127)</fullName>
    </submittedName>
</protein>
<gene>
    <name evidence="2" type="ORF">NCTC11388_02794</name>
</gene>
<accession>A0A380CE45</accession>
<dbReference type="RefSeq" id="WP_115170532.1">
    <property type="nucleotide sequence ID" value="NZ_UGYW01000002.1"/>
</dbReference>
<dbReference type="InterPro" id="IPR021474">
    <property type="entry name" value="DUF3127"/>
</dbReference>
<sequence length="128" mass="14617">MSFTIKGRVHEVGHVQQITDTFKKRELVLEYADNPQFVEYPTFQLLQDRVNLLDSLILGDEVEVTFNISSRPWTNKEGITTFFNSLNIWKITAVKSNQGSAMQPNTKFDTPMPVDVSGDQDDYGDLPF</sequence>
<evidence type="ECO:0000256" key="1">
    <source>
        <dbReference type="SAM" id="MobiDB-lite"/>
    </source>
</evidence>
<reference evidence="2 3" key="1">
    <citation type="submission" date="2018-06" db="EMBL/GenBank/DDBJ databases">
        <authorList>
            <consortium name="Pathogen Informatics"/>
            <person name="Doyle S."/>
        </authorList>
    </citation>
    <scope>NUCLEOTIDE SEQUENCE [LARGE SCALE GENOMIC DNA]</scope>
    <source>
        <strain evidence="2 3">NCTC11388</strain>
    </source>
</reference>
<feature type="region of interest" description="Disordered" evidence="1">
    <location>
        <begin position="98"/>
        <end position="128"/>
    </location>
</feature>
<dbReference type="Pfam" id="PF11325">
    <property type="entry name" value="DUF3127"/>
    <property type="match status" value="1"/>
</dbReference>
<proteinExistence type="predicted"/>
<feature type="compositionally biased region" description="Polar residues" evidence="1">
    <location>
        <begin position="98"/>
        <end position="108"/>
    </location>
</feature>
<evidence type="ECO:0000313" key="3">
    <source>
        <dbReference type="Proteomes" id="UP000254893"/>
    </source>
</evidence>
<evidence type="ECO:0000313" key="2">
    <source>
        <dbReference type="EMBL" id="SUJ18726.1"/>
    </source>
</evidence>
<dbReference type="AlphaFoldDB" id="A0A380CE45"/>
<name>A0A380CE45_SPHSI</name>
<dbReference type="EMBL" id="UGYW01000002">
    <property type="protein sequence ID" value="SUJ18726.1"/>
    <property type="molecule type" value="Genomic_DNA"/>
</dbReference>
<feature type="compositionally biased region" description="Acidic residues" evidence="1">
    <location>
        <begin position="118"/>
        <end position="128"/>
    </location>
</feature>